<dbReference type="PROSITE" id="PS50011">
    <property type="entry name" value="PROTEIN_KINASE_DOM"/>
    <property type="match status" value="1"/>
</dbReference>
<dbReference type="InterPro" id="IPR008271">
    <property type="entry name" value="Ser/Thr_kinase_AS"/>
</dbReference>
<dbReference type="PROSITE" id="PS00108">
    <property type="entry name" value="PROTEIN_KINASE_ST"/>
    <property type="match status" value="1"/>
</dbReference>
<dbReference type="Gene3D" id="3.30.200.20">
    <property type="entry name" value="Phosphorylase Kinase, domain 1"/>
    <property type="match status" value="1"/>
</dbReference>
<keyword evidence="4 5" id="KW-0067">ATP-binding</keyword>
<dbReference type="PANTHER" id="PTHR43289:SF34">
    <property type="entry name" value="SERINE_THREONINE-PROTEIN KINASE YBDM-RELATED"/>
    <property type="match status" value="1"/>
</dbReference>
<keyword evidence="1" id="KW-0808">Transferase</keyword>
<evidence type="ECO:0000256" key="3">
    <source>
        <dbReference type="ARBA" id="ARBA00022777"/>
    </source>
</evidence>
<name>A0A1G9FG55_9ACTN</name>
<protein>
    <submittedName>
        <fullName evidence="8">Serine/threonine protein kinase</fullName>
    </submittedName>
</protein>
<dbReference type="InterPro" id="IPR011009">
    <property type="entry name" value="Kinase-like_dom_sf"/>
</dbReference>
<keyword evidence="9" id="KW-1185">Reference proteome</keyword>
<dbReference type="Proteomes" id="UP000199155">
    <property type="component" value="Unassembled WGS sequence"/>
</dbReference>
<feature type="region of interest" description="Disordered" evidence="6">
    <location>
        <begin position="304"/>
        <end position="397"/>
    </location>
</feature>
<dbReference type="SUPFAM" id="SSF56112">
    <property type="entry name" value="Protein kinase-like (PK-like)"/>
    <property type="match status" value="1"/>
</dbReference>
<dbReference type="EMBL" id="FNFF01000013">
    <property type="protein sequence ID" value="SDK87368.1"/>
    <property type="molecule type" value="Genomic_DNA"/>
</dbReference>
<keyword evidence="8" id="KW-0723">Serine/threonine-protein kinase</keyword>
<feature type="compositionally biased region" description="Low complexity" evidence="6">
    <location>
        <begin position="313"/>
        <end position="345"/>
    </location>
</feature>
<feature type="compositionally biased region" description="Acidic residues" evidence="6">
    <location>
        <begin position="501"/>
        <end position="511"/>
    </location>
</feature>
<dbReference type="InterPro" id="IPR000719">
    <property type="entry name" value="Prot_kinase_dom"/>
</dbReference>
<dbReference type="GO" id="GO:0004674">
    <property type="term" value="F:protein serine/threonine kinase activity"/>
    <property type="evidence" value="ECO:0007669"/>
    <property type="project" value="UniProtKB-KW"/>
</dbReference>
<dbReference type="PROSITE" id="PS00107">
    <property type="entry name" value="PROTEIN_KINASE_ATP"/>
    <property type="match status" value="1"/>
</dbReference>
<accession>A0A1G9FG55</accession>
<keyword evidence="2 5" id="KW-0547">Nucleotide-binding</keyword>
<evidence type="ECO:0000259" key="7">
    <source>
        <dbReference type="PROSITE" id="PS50011"/>
    </source>
</evidence>
<dbReference type="GO" id="GO:0005524">
    <property type="term" value="F:ATP binding"/>
    <property type="evidence" value="ECO:0007669"/>
    <property type="project" value="UniProtKB-UniRule"/>
</dbReference>
<evidence type="ECO:0000256" key="5">
    <source>
        <dbReference type="PROSITE-ProRule" id="PRU10141"/>
    </source>
</evidence>
<evidence type="ECO:0000256" key="6">
    <source>
        <dbReference type="SAM" id="MobiDB-lite"/>
    </source>
</evidence>
<proteinExistence type="predicted"/>
<feature type="binding site" evidence="5">
    <location>
        <position position="52"/>
    </location>
    <ligand>
        <name>ATP</name>
        <dbReference type="ChEBI" id="CHEBI:30616"/>
    </ligand>
</feature>
<dbReference type="STRING" id="417292.SAMN05421806_113101"/>
<evidence type="ECO:0000313" key="9">
    <source>
        <dbReference type="Proteomes" id="UP000199155"/>
    </source>
</evidence>
<feature type="compositionally biased region" description="Basic and acidic residues" evidence="6">
    <location>
        <begin position="472"/>
        <end position="483"/>
    </location>
</feature>
<sequence length="629" mass="65285">MQMLKEQDPRQIGPYRLLGRLGSGGMGEVFLARSAGGRTVAVKVVREELAAKDAFRRRFRREVEAARKVGGDWTARVLDADTEAESPWIATAFVPGPGLDAIVEQEHGPLPERTVLVLAGRLARALTAIHAAGLVHRDLKPSNVLLTLDGPRVIDFGIARDVALGNELTRTGYAVGSPGFMSPEQVRGETVGPASDVFGLGVLLAYAATGRRPFGSSEIGPHAQMFRIVSEEPDLAGVEGELLALVTGCLHKEPEERLPLPEIVQRTAAAAEAAGEWLPASLVGHLGRAAVRLLDTDLPETAGSVAATEDVAESATEGAESATEGATGSVPTAGSTAAPAPSTVSHRADQGTVALRPETRATPPAAPPVPAEATPVPAEQTPVPAGATPAPAGTPPKRRRRLALPLLVAAVLALTAGGFVLVPDLLDGQDGKGSSGDRRSASSGTVPRGGGADPTADASKSPEPSQSSQGQDGKDSPAKKGKEGTSSAGPSPSTGKNGDGTADEPGQDGTDEPDRGADKGFPAGYPGTWENRSTDYEWTFTIPYQPADKSVTWGVSATADGSYCTFEAEVEEVSSTRLTLGKARLTDRMDNGAELPCTAGDRPYFYVVSEDQLVFYGTGQNGMFTERAA</sequence>
<evidence type="ECO:0000256" key="4">
    <source>
        <dbReference type="ARBA" id="ARBA00022840"/>
    </source>
</evidence>
<dbReference type="AlphaFoldDB" id="A0A1G9FG55"/>
<dbReference type="InterPro" id="IPR017441">
    <property type="entry name" value="Protein_kinase_ATP_BS"/>
</dbReference>
<dbReference type="Gene3D" id="1.10.510.10">
    <property type="entry name" value="Transferase(Phosphotransferase) domain 1"/>
    <property type="match status" value="1"/>
</dbReference>
<keyword evidence="3 8" id="KW-0418">Kinase</keyword>
<dbReference type="PANTHER" id="PTHR43289">
    <property type="entry name" value="MITOGEN-ACTIVATED PROTEIN KINASE KINASE KINASE 20-RELATED"/>
    <property type="match status" value="1"/>
</dbReference>
<dbReference type="CDD" id="cd14014">
    <property type="entry name" value="STKc_PknB_like"/>
    <property type="match status" value="1"/>
</dbReference>
<gene>
    <name evidence="8" type="ORF">SAMN05421806_113101</name>
</gene>
<dbReference type="RefSeq" id="WP_093614660.1">
    <property type="nucleotide sequence ID" value="NZ_FNFF01000013.1"/>
</dbReference>
<feature type="region of interest" description="Disordered" evidence="6">
    <location>
        <begin position="429"/>
        <end position="530"/>
    </location>
</feature>
<reference evidence="8 9" key="1">
    <citation type="submission" date="2016-10" db="EMBL/GenBank/DDBJ databases">
        <authorList>
            <person name="de Groot N.N."/>
        </authorList>
    </citation>
    <scope>NUCLEOTIDE SEQUENCE [LARGE SCALE GENOMIC DNA]</scope>
    <source>
        <strain evidence="8 9">CGMCC 4.5727</strain>
    </source>
</reference>
<organism evidence="8 9">
    <name type="scientific">Streptomyces indicus</name>
    <dbReference type="NCBI Taxonomy" id="417292"/>
    <lineage>
        <taxon>Bacteria</taxon>
        <taxon>Bacillati</taxon>
        <taxon>Actinomycetota</taxon>
        <taxon>Actinomycetes</taxon>
        <taxon>Kitasatosporales</taxon>
        <taxon>Streptomycetaceae</taxon>
        <taxon>Streptomyces</taxon>
    </lineage>
</organism>
<feature type="domain" description="Protein kinase" evidence="7">
    <location>
        <begin position="15"/>
        <end position="278"/>
    </location>
</feature>
<dbReference type="SMART" id="SM00220">
    <property type="entry name" value="S_TKc"/>
    <property type="match status" value="1"/>
</dbReference>
<dbReference type="Pfam" id="PF00069">
    <property type="entry name" value="Pkinase"/>
    <property type="match status" value="1"/>
</dbReference>
<evidence type="ECO:0000313" key="8">
    <source>
        <dbReference type="EMBL" id="SDK87368.1"/>
    </source>
</evidence>
<evidence type="ECO:0000256" key="2">
    <source>
        <dbReference type="ARBA" id="ARBA00022741"/>
    </source>
</evidence>
<feature type="compositionally biased region" description="Low complexity" evidence="6">
    <location>
        <begin position="371"/>
        <end position="391"/>
    </location>
</feature>
<evidence type="ECO:0000256" key="1">
    <source>
        <dbReference type="ARBA" id="ARBA00022679"/>
    </source>
</evidence>
<feature type="compositionally biased region" description="Low complexity" evidence="6">
    <location>
        <begin position="484"/>
        <end position="495"/>
    </location>
</feature>